<dbReference type="Pfam" id="PF01061">
    <property type="entry name" value="ABC2_membrane"/>
    <property type="match status" value="1"/>
</dbReference>
<organism evidence="11 12">
    <name type="scientific">Roseivirga echinicomitans</name>
    <dbReference type="NCBI Taxonomy" id="296218"/>
    <lineage>
        <taxon>Bacteria</taxon>
        <taxon>Pseudomonadati</taxon>
        <taxon>Bacteroidota</taxon>
        <taxon>Cytophagia</taxon>
        <taxon>Cytophagales</taxon>
        <taxon>Roseivirgaceae</taxon>
        <taxon>Roseivirga</taxon>
    </lineage>
</organism>
<evidence type="ECO:0000259" key="10">
    <source>
        <dbReference type="PROSITE" id="PS51012"/>
    </source>
</evidence>
<comment type="similarity">
    <text evidence="2 9">Belongs to the ABC-2 integral membrane protein family.</text>
</comment>
<sequence length="281" mass="31965">MNEQTWDLVIDADDKRGRASFKKIWQYRDLLKLLVRRDFVAFYKQTILGPIWFFIRPIVATIVYFFIFGKVAGLSTDGVPPVLFYLSGLMIWSYFTETVTKCSGVLLENAAMFGKVYFPRLIMPLSIVFSSMLRLGVQLLLLILIFVYYLFTSDTISLTPAILLVPFLIIIVSFQAVGLGLLVAAIATKYRDFSMLLGYILQLGLFLAPVVFPLSSISGKFKLMVSFNPMTFPIELFRHAFFGTGSFSTMNILYMIIATVIMLFVGVYAFNKYEKTFVDTI</sequence>
<feature type="transmembrane region" description="Helical" evidence="9">
    <location>
        <begin position="82"/>
        <end position="100"/>
    </location>
</feature>
<evidence type="ECO:0000256" key="3">
    <source>
        <dbReference type="ARBA" id="ARBA00022448"/>
    </source>
</evidence>
<accession>A0A150XR11</accession>
<comment type="caution">
    <text evidence="11">The sequence shown here is derived from an EMBL/GenBank/DDBJ whole genome shotgun (WGS) entry which is preliminary data.</text>
</comment>
<dbReference type="PANTHER" id="PTHR30413:SF8">
    <property type="entry name" value="TRANSPORT PERMEASE PROTEIN"/>
    <property type="match status" value="1"/>
</dbReference>
<dbReference type="AlphaFoldDB" id="A0A150XR11"/>
<evidence type="ECO:0000313" key="12">
    <source>
        <dbReference type="Proteomes" id="UP000075615"/>
    </source>
</evidence>
<keyword evidence="12" id="KW-1185">Reference proteome</keyword>
<dbReference type="RefSeq" id="WP_068413467.1">
    <property type="nucleotide sequence ID" value="NZ_LRDB01000006.1"/>
</dbReference>
<evidence type="ECO:0000313" key="11">
    <source>
        <dbReference type="EMBL" id="KYG81141.1"/>
    </source>
</evidence>
<evidence type="ECO:0000256" key="2">
    <source>
        <dbReference type="ARBA" id="ARBA00007783"/>
    </source>
</evidence>
<dbReference type="InterPro" id="IPR047817">
    <property type="entry name" value="ABC2_TM_bact-type"/>
</dbReference>
<dbReference type="OrthoDB" id="9786910at2"/>
<dbReference type="STRING" id="296218.AWN68_16525"/>
<feature type="transmembrane region" description="Helical" evidence="9">
    <location>
        <begin position="163"/>
        <end position="184"/>
    </location>
</feature>
<feature type="transmembrane region" description="Helical" evidence="9">
    <location>
        <begin position="252"/>
        <end position="270"/>
    </location>
</feature>
<gene>
    <name evidence="11" type="ORF">AWN68_16525</name>
</gene>
<keyword evidence="8 9" id="KW-0472">Membrane</keyword>
<evidence type="ECO:0000256" key="5">
    <source>
        <dbReference type="ARBA" id="ARBA00022519"/>
    </source>
</evidence>
<keyword evidence="6 9" id="KW-0812">Transmembrane</keyword>
<dbReference type="PROSITE" id="PS51012">
    <property type="entry name" value="ABC_TM2"/>
    <property type="match status" value="1"/>
</dbReference>
<proteinExistence type="inferred from homology"/>
<evidence type="ECO:0000256" key="4">
    <source>
        <dbReference type="ARBA" id="ARBA00022475"/>
    </source>
</evidence>
<feature type="transmembrane region" description="Helical" evidence="9">
    <location>
        <begin position="121"/>
        <end position="151"/>
    </location>
</feature>
<comment type="subcellular location">
    <subcellularLocation>
        <location evidence="1">Cell inner membrane</location>
        <topology evidence="1">Multi-pass membrane protein</topology>
    </subcellularLocation>
    <subcellularLocation>
        <location evidence="9">Cell membrane</location>
        <topology evidence="9">Multi-pass membrane protein</topology>
    </subcellularLocation>
</comment>
<dbReference type="GO" id="GO:0043190">
    <property type="term" value="C:ATP-binding cassette (ABC) transporter complex"/>
    <property type="evidence" value="ECO:0007669"/>
    <property type="project" value="InterPro"/>
</dbReference>
<dbReference type="PRINTS" id="PR00164">
    <property type="entry name" value="ABC2TRNSPORT"/>
</dbReference>
<dbReference type="Proteomes" id="UP000075615">
    <property type="component" value="Unassembled WGS sequence"/>
</dbReference>
<keyword evidence="4 9" id="KW-1003">Cell membrane</keyword>
<evidence type="ECO:0000256" key="1">
    <source>
        <dbReference type="ARBA" id="ARBA00004429"/>
    </source>
</evidence>
<evidence type="ECO:0000256" key="7">
    <source>
        <dbReference type="ARBA" id="ARBA00022989"/>
    </source>
</evidence>
<evidence type="ECO:0000256" key="9">
    <source>
        <dbReference type="RuleBase" id="RU361157"/>
    </source>
</evidence>
<keyword evidence="3 9" id="KW-0813">Transport</keyword>
<reference evidence="11 12" key="1">
    <citation type="submission" date="2016-01" db="EMBL/GenBank/DDBJ databases">
        <title>Genome sequencing of Roseivirga echinicomitans KMM 6058.</title>
        <authorList>
            <person name="Selvaratnam C."/>
            <person name="Thevarajoo S."/>
            <person name="Goh K.M."/>
            <person name="Ee R."/>
            <person name="Chan K.-G."/>
            <person name="Chong C.S."/>
        </authorList>
    </citation>
    <scope>NUCLEOTIDE SEQUENCE [LARGE SCALE GENOMIC DNA]</scope>
    <source>
        <strain evidence="11 12">KMM 6058</strain>
    </source>
</reference>
<feature type="domain" description="ABC transmembrane type-2" evidence="10">
    <location>
        <begin position="48"/>
        <end position="273"/>
    </location>
</feature>
<dbReference type="PANTHER" id="PTHR30413">
    <property type="entry name" value="INNER MEMBRANE TRANSPORT PERMEASE"/>
    <property type="match status" value="1"/>
</dbReference>
<protein>
    <recommendedName>
        <fullName evidence="9">Transport permease protein</fullName>
    </recommendedName>
</protein>
<name>A0A150XR11_9BACT</name>
<keyword evidence="7 9" id="KW-1133">Transmembrane helix</keyword>
<keyword evidence="5" id="KW-0997">Cell inner membrane</keyword>
<evidence type="ECO:0000256" key="6">
    <source>
        <dbReference type="ARBA" id="ARBA00022692"/>
    </source>
</evidence>
<dbReference type="GO" id="GO:0140359">
    <property type="term" value="F:ABC-type transporter activity"/>
    <property type="evidence" value="ECO:0007669"/>
    <property type="project" value="InterPro"/>
</dbReference>
<evidence type="ECO:0000256" key="8">
    <source>
        <dbReference type="ARBA" id="ARBA00023136"/>
    </source>
</evidence>
<dbReference type="InterPro" id="IPR000412">
    <property type="entry name" value="ABC_2_transport"/>
</dbReference>
<feature type="transmembrane region" description="Helical" evidence="9">
    <location>
        <begin position="46"/>
        <end position="67"/>
    </location>
</feature>
<feature type="transmembrane region" description="Helical" evidence="9">
    <location>
        <begin position="196"/>
        <end position="217"/>
    </location>
</feature>
<dbReference type="GO" id="GO:0015920">
    <property type="term" value="P:lipopolysaccharide transport"/>
    <property type="evidence" value="ECO:0007669"/>
    <property type="project" value="TreeGrafter"/>
</dbReference>
<dbReference type="EMBL" id="LRDB01000006">
    <property type="protein sequence ID" value="KYG81141.1"/>
    <property type="molecule type" value="Genomic_DNA"/>
</dbReference>
<dbReference type="InterPro" id="IPR013525">
    <property type="entry name" value="ABC2_TM"/>
</dbReference>